<keyword evidence="3 5" id="KW-0863">Zinc-finger</keyword>
<dbReference type="GeneID" id="63762318"/>
<name>A0A1L9TT36_9EURO</name>
<evidence type="ECO:0000259" key="7">
    <source>
        <dbReference type="PROSITE" id="PS50157"/>
    </source>
</evidence>
<dbReference type="SUPFAM" id="SSF57667">
    <property type="entry name" value="beta-beta-alpha zinc fingers"/>
    <property type="match status" value="1"/>
</dbReference>
<reference evidence="9" key="1">
    <citation type="journal article" date="2017" name="Genome Biol.">
        <title>Comparative genomics reveals high biological diversity and specific adaptations in the industrially and medically important fungal genus Aspergillus.</title>
        <authorList>
            <person name="de Vries R.P."/>
            <person name="Riley R."/>
            <person name="Wiebenga A."/>
            <person name="Aguilar-Osorio G."/>
            <person name="Amillis S."/>
            <person name="Uchima C.A."/>
            <person name="Anderluh G."/>
            <person name="Asadollahi M."/>
            <person name="Askin M."/>
            <person name="Barry K."/>
            <person name="Battaglia E."/>
            <person name="Bayram O."/>
            <person name="Benocci T."/>
            <person name="Braus-Stromeyer S.A."/>
            <person name="Caldana C."/>
            <person name="Canovas D."/>
            <person name="Cerqueira G.C."/>
            <person name="Chen F."/>
            <person name="Chen W."/>
            <person name="Choi C."/>
            <person name="Clum A."/>
            <person name="Dos Santos R.A."/>
            <person name="Damasio A.R."/>
            <person name="Diallinas G."/>
            <person name="Emri T."/>
            <person name="Fekete E."/>
            <person name="Flipphi M."/>
            <person name="Freyberg S."/>
            <person name="Gallo A."/>
            <person name="Gournas C."/>
            <person name="Habgood R."/>
            <person name="Hainaut M."/>
            <person name="Harispe M.L."/>
            <person name="Henrissat B."/>
            <person name="Hilden K.S."/>
            <person name="Hope R."/>
            <person name="Hossain A."/>
            <person name="Karabika E."/>
            <person name="Karaffa L."/>
            <person name="Karanyi Z."/>
            <person name="Krasevec N."/>
            <person name="Kuo A."/>
            <person name="Kusch H."/>
            <person name="LaButti K."/>
            <person name="Lagendijk E.L."/>
            <person name="Lapidus A."/>
            <person name="Levasseur A."/>
            <person name="Lindquist E."/>
            <person name="Lipzen A."/>
            <person name="Logrieco A.F."/>
            <person name="MacCabe A."/>
            <person name="Maekelae M.R."/>
            <person name="Malavazi I."/>
            <person name="Melin P."/>
            <person name="Meyer V."/>
            <person name="Mielnichuk N."/>
            <person name="Miskei M."/>
            <person name="Molnar A.P."/>
            <person name="Mule G."/>
            <person name="Ngan C.Y."/>
            <person name="Orejas M."/>
            <person name="Orosz E."/>
            <person name="Ouedraogo J.P."/>
            <person name="Overkamp K.M."/>
            <person name="Park H.-S."/>
            <person name="Perrone G."/>
            <person name="Piumi F."/>
            <person name="Punt P.J."/>
            <person name="Ram A.F."/>
            <person name="Ramon A."/>
            <person name="Rauscher S."/>
            <person name="Record E."/>
            <person name="Riano-Pachon D.M."/>
            <person name="Robert V."/>
            <person name="Roehrig J."/>
            <person name="Ruller R."/>
            <person name="Salamov A."/>
            <person name="Salih N.S."/>
            <person name="Samson R.A."/>
            <person name="Sandor E."/>
            <person name="Sanguinetti M."/>
            <person name="Schuetze T."/>
            <person name="Sepcic K."/>
            <person name="Shelest E."/>
            <person name="Sherlock G."/>
            <person name="Sophianopoulou V."/>
            <person name="Squina F.M."/>
            <person name="Sun H."/>
            <person name="Susca A."/>
            <person name="Todd R.B."/>
            <person name="Tsang A."/>
            <person name="Unkles S.E."/>
            <person name="van de Wiele N."/>
            <person name="van Rossen-Uffink D."/>
            <person name="Oliveira J.V."/>
            <person name="Vesth T.C."/>
            <person name="Visser J."/>
            <person name="Yu J.-H."/>
            <person name="Zhou M."/>
            <person name="Andersen M.R."/>
            <person name="Archer D.B."/>
            <person name="Baker S.E."/>
            <person name="Benoit I."/>
            <person name="Brakhage A.A."/>
            <person name="Braus G.H."/>
            <person name="Fischer R."/>
            <person name="Frisvad J.C."/>
            <person name="Goldman G.H."/>
            <person name="Houbraken J."/>
            <person name="Oakley B."/>
            <person name="Pocsi I."/>
            <person name="Scazzocchio C."/>
            <person name="Seiboth B."/>
            <person name="vanKuyk P.A."/>
            <person name="Wortman J."/>
            <person name="Dyer P.S."/>
            <person name="Grigoriev I.V."/>
        </authorList>
    </citation>
    <scope>NUCLEOTIDE SEQUENCE [LARGE SCALE GENOMIC DNA]</scope>
    <source>
        <strain evidence="9">CBS 593.65</strain>
    </source>
</reference>
<sequence length="316" mass="35200">MEPQLSGISHQSLGINGYSFNTTNIPTSHSPAATSASIDSRDPLDPSSWDATISFTGHPFEHNGNLTPRRRAIRPAGMISMDGLWLPYSTAEYENITTDFTNSITPAAITPPQFTPVSPLSWYTGCTMTPAAKQQTPTTPVQVSSVAANSGIYTPMSYLEPWNHLRNSQHHLPHTVSFQQPRHIIWRKQPLKPNFNLASQSPLSNSNSNKPMEYKCKKPGCHGRFKRREHVTRHMKSHLDDKPHVCWVPGCNRAFSRGDNLSAHCKTHSKRSGRNRYVSTLDESSPDYDPGFRGQLTPDGRPVYAFTLSESIPGHV</sequence>
<gene>
    <name evidence="8" type="ORF">ASPSYDRAFT_41275</name>
</gene>
<dbReference type="STRING" id="1036612.A0A1L9TT36"/>
<dbReference type="InterPro" id="IPR013087">
    <property type="entry name" value="Znf_C2H2_type"/>
</dbReference>
<dbReference type="InterPro" id="IPR036236">
    <property type="entry name" value="Znf_C2H2_sf"/>
</dbReference>
<dbReference type="PROSITE" id="PS00028">
    <property type="entry name" value="ZINC_FINGER_C2H2_1"/>
    <property type="match status" value="2"/>
</dbReference>
<dbReference type="SMART" id="SM00355">
    <property type="entry name" value="ZnF_C2H2"/>
    <property type="match status" value="2"/>
</dbReference>
<dbReference type="GO" id="GO:0000978">
    <property type="term" value="F:RNA polymerase II cis-regulatory region sequence-specific DNA binding"/>
    <property type="evidence" value="ECO:0007669"/>
    <property type="project" value="TreeGrafter"/>
</dbReference>
<feature type="domain" description="C2H2-type" evidence="7">
    <location>
        <begin position="244"/>
        <end position="273"/>
    </location>
</feature>
<dbReference type="EMBL" id="KV878583">
    <property type="protein sequence ID" value="OJJ62581.1"/>
    <property type="molecule type" value="Genomic_DNA"/>
</dbReference>
<dbReference type="RefSeq" id="XP_040706387.1">
    <property type="nucleotide sequence ID" value="XM_040846245.1"/>
</dbReference>
<feature type="compositionally biased region" description="Polar residues" evidence="6">
    <location>
        <begin position="200"/>
        <end position="210"/>
    </location>
</feature>
<evidence type="ECO:0000313" key="9">
    <source>
        <dbReference type="Proteomes" id="UP000184356"/>
    </source>
</evidence>
<dbReference type="PANTHER" id="PTHR19818:SF159">
    <property type="entry name" value="C2H2-TYPE DOMAIN-CONTAINING PROTEIN"/>
    <property type="match status" value="1"/>
</dbReference>
<evidence type="ECO:0000256" key="4">
    <source>
        <dbReference type="ARBA" id="ARBA00022833"/>
    </source>
</evidence>
<keyword evidence="4" id="KW-0862">Zinc</keyword>
<dbReference type="PANTHER" id="PTHR19818">
    <property type="entry name" value="ZINC FINGER PROTEIN ZIC AND GLI"/>
    <property type="match status" value="1"/>
</dbReference>
<dbReference type="GO" id="GO:0000981">
    <property type="term" value="F:DNA-binding transcription factor activity, RNA polymerase II-specific"/>
    <property type="evidence" value="ECO:0007669"/>
    <property type="project" value="TreeGrafter"/>
</dbReference>
<evidence type="ECO:0000256" key="6">
    <source>
        <dbReference type="SAM" id="MobiDB-lite"/>
    </source>
</evidence>
<accession>A0A1L9TT36</accession>
<dbReference type="GO" id="GO:0005634">
    <property type="term" value="C:nucleus"/>
    <property type="evidence" value="ECO:0007669"/>
    <property type="project" value="UniProtKB-ARBA"/>
</dbReference>
<organism evidence="8 9">
    <name type="scientific">Aspergillus sydowii CBS 593.65</name>
    <dbReference type="NCBI Taxonomy" id="1036612"/>
    <lineage>
        <taxon>Eukaryota</taxon>
        <taxon>Fungi</taxon>
        <taxon>Dikarya</taxon>
        <taxon>Ascomycota</taxon>
        <taxon>Pezizomycotina</taxon>
        <taxon>Eurotiomycetes</taxon>
        <taxon>Eurotiomycetidae</taxon>
        <taxon>Eurotiales</taxon>
        <taxon>Aspergillaceae</taxon>
        <taxon>Aspergillus</taxon>
        <taxon>Aspergillus subgen. Nidulantes</taxon>
    </lineage>
</organism>
<dbReference type="Proteomes" id="UP000184356">
    <property type="component" value="Unassembled WGS sequence"/>
</dbReference>
<dbReference type="GO" id="GO:0008270">
    <property type="term" value="F:zinc ion binding"/>
    <property type="evidence" value="ECO:0007669"/>
    <property type="project" value="UniProtKB-KW"/>
</dbReference>
<dbReference type="GO" id="GO:0045944">
    <property type="term" value="P:positive regulation of transcription by RNA polymerase II"/>
    <property type="evidence" value="ECO:0007669"/>
    <property type="project" value="UniProtKB-ARBA"/>
</dbReference>
<dbReference type="PROSITE" id="PS50157">
    <property type="entry name" value="ZINC_FINGER_C2H2_2"/>
    <property type="match status" value="2"/>
</dbReference>
<dbReference type="InterPro" id="IPR050329">
    <property type="entry name" value="GLI_C2H2-zinc-finger"/>
</dbReference>
<dbReference type="VEuPathDB" id="FungiDB:ASPSYDRAFT_41275"/>
<feature type="domain" description="C2H2-type" evidence="7">
    <location>
        <begin position="214"/>
        <end position="243"/>
    </location>
</feature>
<keyword evidence="1" id="KW-0479">Metal-binding</keyword>
<dbReference type="Gene3D" id="3.30.160.60">
    <property type="entry name" value="Classic Zinc Finger"/>
    <property type="match status" value="2"/>
</dbReference>
<evidence type="ECO:0000256" key="3">
    <source>
        <dbReference type="ARBA" id="ARBA00022771"/>
    </source>
</evidence>
<keyword evidence="9" id="KW-1185">Reference proteome</keyword>
<protein>
    <recommendedName>
        <fullName evidence="7">C2H2-type domain-containing protein</fullName>
    </recommendedName>
</protein>
<proteinExistence type="predicted"/>
<feature type="region of interest" description="Disordered" evidence="6">
    <location>
        <begin position="200"/>
        <end position="219"/>
    </location>
</feature>
<evidence type="ECO:0000256" key="2">
    <source>
        <dbReference type="ARBA" id="ARBA00022737"/>
    </source>
</evidence>
<evidence type="ECO:0000256" key="5">
    <source>
        <dbReference type="PROSITE-ProRule" id="PRU00042"/>
    </source>
</evidence>
<dbReference type="AlphaFoldDB" id="A0A1L9TT36"/>
<dbReference type="OrthoDB" id="654211at2759"/>
<evidence type="ECO:0000256" key="1">
    <source>
        <dbReference type="ARBA" id="ARBA00022723"/>
    </source>
</evidence>
<keyword evidence="2" id="KW-0677">Repeat</keyword>
<feature type="region of interest" description="Disordered" evidence="6">
    <location>
        <begin position="264"/>
        <end position="296"/>
    </location>
</feature>
<feature type="compositionally biased region" description="Basic residues" evidence="6">
    <location>
        <begin position="265"/>
        <end position="274"/>
    </location>
</feature>
<evidence type="ECO:0000313" key="8">
    <source>
        <dbReference type="EMBL" id="OJJ62581.1"/>
    </source>
</evidence>